<sequence length="276" mass="29406">MPVTTTSNVIIPEVLAAMIAAEIPGQLALAGSDAVTVLDNLKGGPGNTIKIPRWGTIGDFTEVAEGSAMPVANIAATAATATVKKFARGVEVTDEALLASYDDPLKEVARQFARYAARAADRELIVAAETSSLQHTAAGTITLNDIVDAIGKWNDASVNISGLVVHSKVYRDLIKLPEFKTLTQKADQVIEKGVVGQVYGVPIRVSDAITTVAGSPNTYRNLLLKKGALGLWYQRNMNVETERDTIKRTTVITADSIFATAMFQDSPLPVVKLVTQ</sequence>
<evidence type="ECO:0000313" key="3">
    <source>
        <dbReference type="Proteomes" id="UP000294801"/>
    </source>
</evidence>
<gene>
    <name evidence="2" type="ORF">EV669_105119</name>
</gene>
<dbReference type="SUPFAM" id="SSF56563">
    <property type="entry name" value="Major capsid protein gp5"/>
    <property type="match status" value="1"/>
</dbReference>
<organism evidence="2 3">
    <name type="scientific">Gulbenkiania mobilis</name>
    <dbReference type="NCBI Taxonomy" id="397457"/>
    <lineage>
        <taxon>Bacteria</taxon>
        <taxon>Pseudomonadati</taxon>
        <taxon>Pseudomonadota</taxon>
        <taxon>Betaproteobacteria</taxon>
        <taxon>Neisseriales</taxon>
        <taxon>Chromobacteriaceae</taxon>
        <taxon>Gulbenkiania</taxon>
    </lineage>
</organism>
<accession>A0ABY2CVZ0</accession>
<dbReference type="EMBL" id="SMDA01000005">
    <property type="protein sequence ID" value="TCW31418.1"/>
    <property type="molecule type" value="Genomic_DNA"/>
</dbReference>
<dbReference type="InterPro" id="IPR024455">
    <property type="entry name" value="Phage_capsid"/>
</dbReference>
<dbReference type="NCBIfam" id="TIGR01554">
    <property type="entry name" value="major_cap_HK97"/>
    <property type="match status" value="1"/>
</dbReference>
<evidence type="ECO:0000256" key="1">
    <source>
        <dbReference type="ARBA" id="ARBA00004328"/>
    </source>
</evidence>
<dbReference type="Pfam" id="PF25209">
    <property type="entry name" value="Phage_capsid_4"/>
    <property type="match status" value="1"/>
</dbReference>
<protein>
    <submittedName>
        <fullName evidence="2">HK97 family phage major capsid protein/N4-gp56 family major capsid protein,TIGR04387</fullName>
    </submittedName>
</protein>
<reference evidence="2 3" key="1">
    <citation type="submission" date="2019-03" db="EMBL/GenBank/DDBJ databases">
        <title>Genomic Encyclopedia of Type Strains, Phase IV (KMG-IV): sequencing the most valuable type-strain genomes for metagenomic binning, comparative biology and taxonomic classification.</title>
        <authorList>
            <person name="Goeker M."/>
        </authorList>
    </citation>
    <scope>NUCLEOTIDE SEQUENCE [LARGE SCALE GENOMIC DNA]</scope>
    <source>
        <strain evidence="2 3">DSM 18507</strain>
    </source>
</reference>
<proteinExistence type="predicted"/>
<dbReference type="Proteomes" id="UP000294801">
    <property type="component" value="Unassembled WGS sequence"/>
</dbReference>
<comment type="caution">
    <text evidence="2">The sequence shown here is derived from an EMBL/GenBank/DDBJ whole genome shotgun (WGS) entry which is preliminary data.</text>
</comment>
<comment type="subcellular location">
    <subcellularLocation>
        <location evidence="1">Virion</location>
    </subcellularLocation>
</comment>
<dbReference type="NCBIfam" id="TIGR04387">
    <property type="entry name" value="capsid_maj_N4"/>
    <property type="match status" value="1"/>
</dbReference>
<dbReference type="RefSeq" id="WP_132098479.1">
    <property type="nucleotide sequence ID" value="NZ_SMDA01000005.1"/>
</dbReference>
<name>A0ABY2CVZ0_GULMO</name>
<keyword evidence="3" id="KW-1185">Reference proteome</keyword>
<evidence type="ECO:0000313" key="2">
    <source>
        <dbReference type="EMBL" id="TCW31418.1"/>
    </source>
</evidence>